<protein>
    <submittedName>
        <fullName evidence="5">Uncharacterized protein</fullName>
    </submittedName>
</protein>
<name>A0AAW0FWT3_9APHY</name>
<comment type="caution">
    <text evidence="5">The sequence shown here is derived from an EMBL/GenBank/DDBJ whole genome shotgun (WGS) entry which is preliminary data.</text>
</comment>
<dbReference type="SFLD" id="SFLDG01151">
    <property type="entry name" value="Main.2:_Nu-like"/>
    <property type="match status" value="1"/>
</dbReference>
<feature type="domain" description="GST N-terminal" evidence="3">
    <location>
        <begin position="5"/>
        <end position="89"/>
    </location>
</feature>
<dbReference type="CDD" id="cd03048">
    <property type="entry name" value="GST_N_Ure2p_like"/>
    <property type="match status" value="1"/>
</dbReference>
<dbReference type="PANTHER" id="PTHR44051">
    <property type="entry name" value="GLUTATHIONE S-TRANSFERASE-RELATED"/>
    <property type="match status" value="1"/>
</dbReference>
<proteinExistence type="inferred from homology"/>
<keyword evidence="6" id="KW-1185">Reference proteome</keyword>
<evidence type="ECO:0000259" key="3">
    <source>
        <dbReference type="PROSITE" id="PS50404"/>
    </source>
</evidence>
<organism evidence="5 6">
    <name type="scientific">Cerrena zonata</name>
    <dbReference type="NCBI Taxonomy" id="2478898"/>
    <lineage>
        <taxon>Eukaryota</taxon>
        <taxon>Fungi</taxon>
        <taxon>Dikarya</taxon>
        <taxon>Basidiomycota</taxon>
        <taxon>Agaricomycotina</taxon>
        <taxon>Agaricomycetes</taxon>
        <taxon>Polyporales</taxon>
        <taxon>Cerrenaceae</taxon>
        <taxon>Cerrena</taxon>
    </lineage>
</organism>
<accession>A0AAW0FWT3</accession>
<gene>
    <name evidence="5" type="ORF">QCA50_015173</name>
</gene>
<dbReference type="InterPro" id="IPR040079">
    <property type="entry name" value="Glutathione_S-Trfase"/>
</dbReference>
<dbReference type="SFLD" id="SFLDG00358">
    <property type="entry name" value="Main_(cytGST)"/>
    <property type="match status" value="1"/>
</dbReference>
<dbReference type="PANTHER" id="PTHR44051:SF3">
    <property type="entry name" value="TRANSCRIPTIONAL REGULATOR URE2"/>
    <property type="match status" value="1"/>
</dbReference>
<dbReference type="SUPFAM" id="SSF52833">
    <property type="entry name" value="Thioredoxin-like"/>
    <property type="match status" value="1"/>
</dbReference>
<sequence length="223" mass="25613">MSHSEQFTLYTHAAGPNGWKIVYVFEELGLTYKSIYLRFDEGDHQKPEFTKYNPNGRVPALIDHGNQDFVIWESDAILLYLVDKYDTLNKLTVPDDAGKIPNHTMAVLPSLWSRVVPYFGQFVWFKLSPEQIISAQERYKNEISRVWGVLESVLSKKDWLVGNKPTIADLSFIPWNEGIKTFLVNETIPLSLEQFPSVAAWHNRMMALDCVRKAHAIQAEALK</sequence>
<dbReference type="Gene3D" id="1.20.1050.130">
    <property type="match status" value="1"/>
</dbReference>
<dbReference type="EMBL" id="JASBNA010000039">
    <property type="protein sequence ID" value="KAK7681826.1"/>
    <property type="molecule type" value="Genomic_DNA"/>
</dbReference>
<evidence type="ECO:0000259" key="4">
    <source>
        <dbReference type="PROSITE" id="PS50405"/>
    </source>
</evidence>
<dbReference type="Pfam" id="PF00043">
    <property type="entry name" value="GST_C"/>
    <property type="match status" value="1"/>
</dbReference>
<evidence type="ECO:0000256" key="1">
    <source>
        <dbReference type="ARBA" id="ARBA00007409"/>
    </source>
</evidence>
<reference evidence="5 6" key="1">
    <citation type="submission" date="2022-09" db="EMBL/GenBank/DDBJ databases">
        <authorList>
            <person name="Palmer J.M."/>
        </authorList>
    </citation>
    <scope>NUCLEOTIDE SEQUENCE [LARGE SCALE GENOMIC DNA]</scope>
    <source>
        <strain evidence="5 6">DSM 7382</strain>
    </source>
</reference>
<dbReference type="SUPFAM" id="SSF47616">
    <property type="entry name" value="GST C-terminal domain-like"/>
    <property type="match status" value="1"/>
</dbReference>
<dbReference type="SFLD" id="SFLDS00019">
    <property type="entry name" value="Glutathione_Transferase_(cytos"/>
    <property type="match status" value="1"/>
</dbReference>
<evidence type="ECO:0000313" key="5">
    <source>
        <dbReference type="EMBL" id="KAK7681826.1"/>
    </source>
</evidence>
<evidence type="ECO:0000313" key="6">
    <source>
        <dbReference type="Proteomes" id="UP001385951"/>
    </source>
</evidence>
<dbReference type="InterPro" id="IPR036249">
    <property type="entry name" value="Thioredoxin-like_sf"/>
</dbReference>
<dbReference type="PROSITE" id="PS50404">
    <property type="entry name" value="GST_NTER"/>
    <property type="match status" value="1"/>
</dbReference>
<dbReference type="InterPro" id="IPR004046">
    <property type="entry name" value="GST_C"/>
</dbReference>
<dbReference type="PROSITE" id="PS50405">
    <property type="entry name" value="GST_CTER"/>
    <property type="match status" value="1"/>
</dbReference>
<dbReference type="InterPro" id="IPR010987">
    <property type="entry name" value="Glutathione-S-Trfase_C-like"/>
</dbReference>
<feature type="domain" description="GST C-terminal" evidence="4">
    <location>
        <begin position="101"/>
        <end position="223"/>
    </location>
</feature>
<dbReference type="AlphaFoldDB" id="A0AAW0FWT3"/>
<dbReference type="InterPro" id="IPR036282">
    <property type="entry name" value="Glutathione-S-Trfase_C_sf"/>
</dbReference>
<dbReference type="Proteomes" id="UP001385951">
    <property type="component" value="Unassembled WGS sequence"/>
</dbReference>
<evidence type="ECO:0000256" key="2">
    <source>
        <dbReference type="RuleBase" id="RU003494"/>
    </source>
</evidence>
<comment type="similarity">
    <text evidence="1 2">Belongs to the GST superfamily.</text>
</comment>
<dbReference type="Pfam" id="PF02798">
    <property type="entry name" value="GST_N"/>
    <property type="match status" value="1"/>
</dbReference>
<dbReference type="InterPro" id="IPR004045">
    <property type="entry name" value="Glutathione_S-Trfase_N"/>
</dbReference>